<dbReference type="Proteomes" id="UP001596152">
    <property type="component" value="Unassembled WGS sequence"/>
</dbReference>
<organism evidence="1 2">
    <name type="scientific">Brevundimonas staleyi</name>
    <dbReference type="NCBI Taxonomy" id="74326"/>
    <lineage>
        <taxon>Bacteria</taxon>
        <taxon>Pseudomonadati</taxon>
        <taxon>Pseudomonadota</taxon>
        <taxon>Alphaproteobacteria</taxon>
        <taxon>Caulobacterales</taxon>
        <taxon>Caulobacteraceae</taxon>
        <taxon>Brevundimonas</taxon>
    </lineage>
</organism>
<name>A0ABW0FPP7_9CAUL</name>
<reference evidence="2" key="1">
    <citation type="journal article" date="2019" name="Int. J. Syst. Evol. Microbiol.">
        <title>The Global Catalogue of Microorganisms (GCM) 10K type strain sequencing project: providing services to taxonomists for standard genome sequencing and annotation.</title>
        <authorList>
            <consortium name="The Broad Institute Genomics Platform"/>
            <consortium name="The Broad Institute Genome Sequencing Center for Infectious Disease"/>
            <person name="Wu L."/>
            <person name="Ma J."/>
        </authorList>
    </citation>
    <scope>NUCLEOTIDE SEQUENCE [LARGE SCALE GENOMIC DNA]</scope>
    <source>
        <strain evidence="2">JCM 12125</strain>
    </source>
</reference>
<protein>
    <submittedName>
        <fullName evidence="1">Uncharacterized protein</fullName>
    </submittedName>
</protein>
<dbReference type="RefSeq" id="WP_374039509.1">
    <property type="nucleotide sequence ID" value="NZ_CP169083.1"/>
</dbReference>
<evidence type="ECO:0000313" key="2">
    <source>
        <dbReference type="Proteomes" id="UP001596152"/>
    </source>
</evidence>
<accession>A0ABW0FPP7</accession>
<sequence>MSASRTEAVADCRRMLRGFSGAPDPRRHGRRIASTLAAATGWTPEARREIEALAVWLSESPPENALRLRCQAVLDKLA</sequence>
<proteinExistence type="predicted"/>
<gene>
    <name evidence="1" type="ORF">ACFPIE_05585</name>
</gene>
<dbReference type="EMBL" id="JBHSLF010000013">
    <property type="protein sequence ID" value="MFC5343379.1"/>
    <property type="molecule type" value="Genomic_DNA"/>
</dbReference>
<comment type="caution">
    <text evidence="1">The sequence shown here is derived from an EMBL/GenBank/DDBJ whole genome shotgun (WGS) entry which is preliminary data.</text>
</comment>
<evidence type="ECO:0000313" key="1">
    <source>
        <dbReference type="EMBL" id="MFC5343379.1"/>
    </source>
</evidence>
<keyword evidence="2" id="KW-1185">Reference proteome</keyword>